<feature type="domain" description="ABC1 atypical kinase-like" evidence="3">
    <location>
        <begin position="155"/>
        <end position="399"/>
    </location>
</feature>
<dbReference type="OrthoDB" id="427480at2759"/>
<dbReference type="InterPro" id="IPR051130">
    <property type="entry name" value="Mito_struct-func_regulator"/>
</dbReference>
<evidence type="ECO:0000313" key="4">
    <source>
        <dbReference type="EnsemblMetazoa" id="XP_014261479.1"/>
    </source>
</evidence>
<dbReference type="Proteomes" id="UP000494040">
    <property type="component" value="Unassembled WGS sequence"/>
</dbReference>
<keyword evidence="2" id="KW-0175">Coiled coil</keyword>
<dbReference type="InterPro" id="IPR011009">
    <property type="entry name" value="Kinase-like_dom_sf"/>
</dbReference>
<organism evidence="4 5">
    <name type="scientific">Cimex lectularius</name>
    <name type="common">Bed bug</name>
    <name type="synonym">Acanthia lectularia</name>
    <dbReference type="NCBI Taxonomy" id="79782"/>
    <lineage>
        <taxon>Eukaryota</taxon>
        <taxon>Metazoa</taxon>
        <taxon>Ecdysozoa</taxon>
        <taxon>Arthropoda</taxon>
        <taxon>Hexapoda</taxon>
        <taxon>Insecta</taxon>
        <taxon>Pterygota</taxon>
        <taxon>Neoptera</taxon>
        <taxon>Paraneoptera</taxon>
        <taxon>Hemiptera</taxon>
        <taxon>Heteroptera</taxon>
        <taxon>Panheteroptera</taxon>
        <taxon>Cimicomorpha</taxon>
        <taxon>Cimicidae</taxon>
        <taxon>Cimex</taxon>
    </lineage>
</organism>
<evidence type="ECO:0000313" key="5">
    <source>
        <dbReference type="Proteomes" id="UP000494040"/>
    </source>
</evidence>
<evidence type="ECO:0000256" key="2">
    <source>
        <dbReference type="SAM" id="Coils"/>
    </source>
</evidence>
<dbReference type="Pfam" id="PF03109">
    <property type="entry name" value="ABC1"/>
    <property type="match status" value="1"/>
</dbReference>
<dbReference type="KEGG" id="clec:106673758"/>
<dbReference type="EnsemblMetazoa" id="XM_014405983.2">
    <property type="protein sequence ID" value="XP_014261469.1"/>
    <property type="gene ID" value="LOC106673758"/>
</dbReference>
<protein>
    <recommendedName>
        <fullName evidence="3">ABC1 atypical kinase-like domain-containing protein</fullName>
    </recommendedName>
</protein>
<comment type="similarity">
    <text evidence="1">Belongs to the protein kinase superfamily. ADCK protein kinase family.</text>
</comment>
<evidence type="ECO:0000256" key="1">
    <source>
        <dbReference type="ARBA" id="ARBA00009670"/>
    </source>
</evidence>
<dbReference type="RefSeq" id="XP_014261488.1">
    <property type="nucleotide sequence ID" value="XM_014406002.2"/>
</dbReference>
<sequence>MTNMLNRHTLGFLKIQRCTYKTRCVEKKRFRVLPRLSPLSLKILAGATAVGCGYYMLKTDKEKRAIKVTFGGITRFFRSSFIATQIAVDYYWTLFRVPEDSESYYKILSEIHKRSAERILNGCLKNGGLYIKLGQGLIIMDHLLPKEYIQGLIPLQDKCLVRNFSEVEQLFKEDFGKDVSELFTEFNKEPIAAASLAQVFKAKLKTGEEVAVKTQYIDLQDRFIGDMMTLKILLAMAAKIYPDFDFGWVLNELKGTLSKELNFLNEAKNAEKCAKDLSHLPFVYIPKVYWDYSSSRVLTTEMIDGEKISNKKGLKKRGLSLADIDRKLFKTFSEQIFYTGFVHADPHSGNILVRKGTEGAQLVILDHGLYEDVPPEISESLRNLWKAMVLNNHPDMKKYAMELGIKEADYRIFCIALGQRYIPAANTTSGDSDIVRSLFSPQQIKKKMLKMTKEEKMQLEREVTALRSRSFRIFKDMPHKLMLVTRNINTIRSIARDHGDPINRYKEMARCASYGTFEKRSGSGPIAYFQYWKERTDFEFKLWWGGVKNWVFGIMIKILTLGISDGQGAKLNVS</sequence>
<evidence type="ECO:0000259" key="3">
    <source>
        <dbReference type="Pfam" id="PF03109"/>
    </source>
</evidence>
<accession>A0A8I6SC34</accession>
<dbReference type="InterPro" id="IPR004147">
    <property type="entry name" value="ABC1_dom"/>
</dbReference>
<dbReference type="CTD" id="203054"/>
<dbReference type="GeneID" id="106673758"/>
<dbReference type="RefSeq" id="XP_024085195.1">
    <property type="nucleotide sequence ID" value="XM_024229427.1"/>
</dbReference>
<name>A0A8I6SC34_CIMLE</name>
<dbReference type="PANTHER" id="PTHR43173:SF28">
    <property type="entry name" value="AARF DOMAIN CONTAINING KINASE 5"/>
    <property type="match status" value="1"/>
</dbReference>
<dbReference type="PANTHER" id="PTHR43173">
    <property type="entry name" value="ABC1 FAMILY PROTEIN"/>
    <property type="match status" value="1"/>
</dbReference>
<keyword evidence="5" id="KW-1185">Reference proteome</keyword>
<dbReference type="EnsemblMetazoa" id="XM_024229428.1">
    <property type="protein sequence ID" value="XP_024085196.1"/>
    <property type="gene ID" value="LOC106673758"/>
</dbReference>
<proteinExistence type="inferred from homology"/>
<dbReference type="InterPro" id="IPR045307">
    <property type="entry name" value="ADCK1_dom"/>
</dbReference>
<dbReference type="EnsemblMetazoa" id="XM_014405993.2">
    <property type="protein sequence ID" value="XP_014261479.1"/>
    <property type="gene ID" value="LOC106673758"/>
</dbReference>
<dbReference type="EnsemblMetazoa" id="XM_024229427.1">
    <property type="protein sequence ID" value="XP_024085195.1"/>
    <property type="gene ID" value="LOC106673758"/>
</dbReference>
<feature type="coiled-coil region" evidence="2">
    <location>
        <begin position="442"/>
        <end position="469"/>
    </location>
</feature>
<reference evidence="4" key="1">
    <citation type="submission" date="2022-01" db="UniProtKB">
        <authorList>
            <consortium name="EnsemblMetazoa"/>
        </authorList>
    </citation>
    <scope>IDENTIFICATION</scope>
</reference>
<dbReference type="SUPFAM" id="SSF56112">
    <property type="entry name" value="Protein kinase-like (PK-like)"/>
    <property type="match status" value="1"/>
</dbReference>
<dbReference type="CDD" id="cd13969">
    <property type="entry name" value="ADCK1-like"/>
    <property type="match status" value="1"/>
</dbReference>
<dbReference type="RefSeq" id="XP_014261469.1">
    <property type="nucleotide sequence ID" value="XM_014405983.2"/>
</dbReference>
<dbReference type="RefSeq" id="XP_024085196.1">
    <property type="nucleotide sequence ID" value="XM_024229428.1"/>
</dbReference>
<dbReference type="RefSeq" id="XP_014261479.1">
    <property type="nucleotide sequence ID" value="XM_014405993.2"/>
</dbReference>
<dbReference type="AlphaFoldDB" id="A0A8I6SC34"/>
<dbReference type="EnsemblMetazoa" id="XM_014406002.2">
    <property type="protein sequence ID" value="XP_014261488.1"/>
    <property type="gene ID" value="LOC106673758"/>
</dbReference>